<name>A0A364RDI8_9BACT</name>
<evidence type="ECO:0000256" key="1">
    <source>
        <dbReference type="SAM" id="Phobius"/>
    </source>
</evidence>
<reference evidence="2 3" key="1">
    <citation type="submission" date="2018-06" db="EMBL/GenBank/DDBJ databases">
        <authorList>
            <person name="Liu Z.-W."/>
        </authorList>
    </citation>
    <scope>NUCLEOTIDE SEQUENCE [LARGE SCALE GENOMIC DNA]</scope>
    <source>
        <strain evidence="2 3">2b14</strain>
    </source>
</reference>
<keyword evidence="1" id="KW-0812">Transmembrane</keyword>
<keyword evidence="3" id="KW-1185">Reference proteome</keyword>
<protein>
    <recommendedName>
        <fullName evidence="4">Lipoprotein</fullName>
    </recommendedName>
</protein>
<comment type="caution">
    <text evidence="2">The sequence shown here is derived from an EMBL/GenBank/DDBJ whole genome shotgun (WGS) entry which is preliminary data.</text>
</comment>
<gene>
    <name evidence="2" type="ORF">DP923_11385</name>
</gene>
<evidence type="ECO:0000313" key="2">
    <source>
        <dbReference type="EMBL" id="RAU82381.1"/>
    </source>
</evidence>
<proteinExistence type="predicted"/>
<feature type="transmembrane region" description="Helical" evidence="1">
    <location>
        <begin position="12"/>
        <end position="32"/>
    </location>
</feature>
<reference evidence="2 3" key="2">
    <citation type="submission" date="2018-07" db="EMBL/GenBank/DDBJ databases">
        <title>Pontibacter sp. 2b14 genomic sequence and assembly.</title>
        <authorList>
            <person name="Du Z.-J."/>
        </authorList>
    </citation>
    <scope>NUCLEOTIDE SEQUENCE [LARGE SCALE GENOMIC DNA]</scope>
    <source>
        <strain evidence="2 3">2b14</strain>
    </source>
</reference>
<keyword evidence="1" id="KW-1133">Transmembrane helix</keyword>
<sequence>MFTFIQKLGQIQIMRVIFSFMFLVLLGCSFPMSEYEANERLEKFSLKLIEKPNFVENRRDLTHLDYYENIELLLTDTEYANLQGQIKKSHGFTNLDNYYEGLEEFKAKSWTYGEIFGQSHLSSKEVIVEPDVIELAYYHKFHSGSWVEKINDYTKQLEYYKEGSGTDGGNINILQKEKKLFYYLQND</sequence>
<dbReference type="AlphaFoldDB" id="A0A364RDI8"/>
<accession>A0A364RDI8</accession>
<dbReference type="Proteomes" id="UP000251692">
    <property type="component" value="Unassembled WGS sequence"/>
</dbReference>
<keyword evidence="1" id="KW-0472">Membrane</keyword>
<evidence type="ECO:0000313" key="3">
    <source>
        <dbReference type="Proteomes" id="UP000251692"/>
    </source>
</evidence>
<dbReference type="EMBL" id="QMDV01000003">
    <property type="protein sequence ID" value="RAU82381.1"/>
    <property type="molecule type" value="Genomic_DNA"/>
</dbReference>
<organism evidence="2 3">
    <name type="scientific">Pontibacter arcticus</name>
    <dbReference type="NCBI Taxonomy" id="2080288"/>
    <lineage>
        <taxon>Bacteria</taxon>
        <taxon>Pseudomonadati</taxon>
        <taxon>Bacteroidota</taxon>
        <taxon>Cytophagia</taxon>
        <taxon>Cytophagales</taxon>
        <taxon>Hymenobacteraceae</taxon>
        <taxon>Pontibacter</taxon>
    </lineage>
</organism>
<dbReference type="PROSITE" id="PS51257">
    <property type="entry name" value="PROKAR_LIPOPROTEIN"/>
    <property type="match status" value="1"/>
</dbReference>
<evidence type="ECO:0008006" key="4">
    <source>
        <dbReference type="Google" id="ProtNLM"/>
    </source>
</evidence>